<name>A0A1B8Y234_XENTR</name>
<organism evidence="4">
    <name type="scientific">Xenopus tropicalis</name>
    <name type="common">Western clawed frog</name>
    <name type="synonym">Silurana tropicalis</name>
    <dbReference type="NCBI Taxonomy" id="8364"/>
    <lineage>
        <taxon>Eukaryota</taxon>
        <taxon>Metazoa</taxon>
        <taxon>Chordata</taxon>
        <taxon>Craniata</taxon>
        <taxon>Vertebrata</taxon>
        <taxon>Euteleostomi</taxon>
        <taxon>Amphibia</taxon>
        <taxon>Batrachia</taxon>
        <taxon>Anura</taxon>
        <taxon>Pipoidea</taxon>
        <taxon>Pipidae</taxon>
        <taxon>Xenopodinae</taxon>
        <taxon>Xenopus</taxon>
        <taxon>Silurana</taxon>
    </lineage>
</organism>
<dbReference type="GO" id="GO:0042981">
    <property type="term" value="P:regulation of apoptotic process"/>
    <property type="evidence" value="ECO:0007669"/>
    <property type="project" value="InterPro"/>
</dbReference>
<sequence>EHWATTGALGYHRSIGLPQEHWATTEALGYHRSTRLPQKHWATTRALGYHKSTGLPQEHWATTEALGYHRSTGLPQEHWATTRALGYHKSTRLPQKHWATTRALGYHKSTGLPEENWATTRVLGYHKSTGLPEEHWDTTGALGYHRSTGLPQEHLATTRALGYHRSTGLPQEHLATTRALGYHKSTWLPQEHWATTRALGYHKSTWLPQEHWATTRALGYHKSTWLPQEHLATTGALGYHKSTWLPQEHWATTRALGYHKSTWLPQEHLATTGALGYHKSLHFFPVTCVRIIKAPPVPYVQGAPLLDQRSTLSPPGAASMVIIQEGMMEEVPLSDEENGIEYKVLMAYAKRQLSDSRYQRLVRNGNVAPAMPEAEGATGHGATSNGSGSDGIQSAANKKKKTGKKQKRWRRLIPSCVRAEEEMGKKKDKVPAEAVTADSDTNRANAIAHRLQKIIKSLSKTNELEFRSFMRETSIEADGDDNYEQLIREIALVLRSSGDHLNDQIKAEQKEKISGAWSYGFFQRLTDFYLQSSPSSKMEEPETQSSKVALCIDVTTRLTALESLPPNKVMVYGAKYLKEKYTSWIEDQGGWVLSLQYQE</sequence>
<accession>A0A1B8Y234</accession>
<reference evidence="4" key="1">
    <citation type="submission" date="2009-11" db="EMBL/GenBank/DDBJ databases">
        <authorList>
            <consortium name="US DOE Joint Genome Institute (JGI-PGF)"/>
            <person name="Ottilar R."/>
            <person name="Schmutz J."/>
            <person name="Salamov A."/>
            <person name="Cheng J.F."/>
            <person name="Lucas S."/>
            <person name="Pitluck S."/>
            <person name="Gundlach H."/>
            <person name="Guo Y."/>
            <person name="Haberer G."/>
            <person name="Nasrallah J."/>
            <person name="Mayer K.F.X."/>
            <person name="van de Peer Y."/>
            <person name="Weigel D."/>
            <person name="Grigoriev I.V."/>
        </authorList>
    </citation>
    <scope>NUCLEOTIDE SEQUENCE</scope>
    <source>
        <strain evidence="4">Nigerian</strain>
    </source>
</reference>
<feature type="compositionally biased region" description="Polar residues" evidence="3">
    <location>
        <begin position="381"/>
        <end position="396"/>
    </location>
</feature>
<dbReference type="InterPro" id="IPR036834">
    <property type="entry name" value="Bcl-2-like_sf"/>
</dbReference>
<reference evidence="4" key="2">
    <citation type="journal article" date="2010" name="Science">
        <title>The genome of the Western clawed frog Xenopus tropicalis.</title>
        <authorList>
            <person name="Hellsten U."/>
            <person name="Harland R.M."/>
            <person name="Gilchrist M.J."/>
            <person name="Hendrix D."/>
            <person name="Jurka J."/>
            <person name="Kapitonov V."/>
            <person name="Ovcharenko I."/>
            <person name="Putnam N.H."/>
            <person name="Shu S."/>
            <person name="Taher L."/>
            <person name="Blitz I.L."/>
            <person name="Blumberg B."/>
            <person name="Dichmann D.S."/>
            <person name="Dubchak I."/>
            <person name="Amaya E."/>
            <person name="Detter J.C."/>
            <person name="Fletcher R."/>
            <person name="Gerhard D.S."/>
            <person name="Goodstein D."/>
            <person name="Graves T."/>
            <person name="Grigoriev I.V."/>
            <person name="Grimwood J."/>
            <person name="Kawashima T."/>
            <person name="Lindquist E."/>
            <person name="Lucas S.M."/>
            <person name="Mead P.E."/>
            <person name="Mitros T."/>
            <person name="Ogino H."/>
            <person name="Ohta Y."/>
            <person name="Poliakov A.V."/>
            <person name="Pollet N."/>
            <person name="Robert J."/>
            <person name="Salamov A."/>
            <person name="Sater A.K."/>
            <person name="Schmutz J."/>
            <person name="Terry A."/>
            <person name="Vize P.D."/>
            <person name="Warren W.C."/>
            <person name="Wells D."/>
            <person name="Wills A."/>
            <person name="Wilson R.K."/>
            <person name="Zimmerman L.B."/>
            <person name="Zorn A.M."/>
            <person name="Grainger R."/>
            <person name="Grammer T."/>
            <person name="Khokha M.K."/>
            <person name="Richardson P.M."/>
            <person name="Rokhsar D.S."/>
        </authorList>
    </citation>
    <scope>NUCLEOTIDE SEQUENCE [LARGE SCALE GENOMIC DNA]</scope>
    <source>
        <strain evidence="4">Nigerian</strain>
    </source>
</reference>
<reference evidence="4" key="3">
    <citation type="submission" date="2016-05" db="EMBL/GenBank/DDBJ databases">
        <title>WGS assembly of Xenopus tropicalis.</title>
        <authorList>
            <person name="Sessions A."/>
            <person name="Jenkins J."/>
            <person name="Mitros T."/>
            <person name="Lyons J.T."/>
            <person name="Dichmann D.S."/>
            <person name="Robert J."/>
            <person name="Harland R.M."/>
            <person name="Rokhsar D.S."/>
        </authorList>
    </citation>
    <scope>NUCLEOTIDE SEQUENCE</scope>
    <source>
        <strain evidence="4">Nigerian</strain>
    </source>
</reference>
<dbReference type="GO" id="GO:0006915">
    <property type="term" value="P:apoptotic process"/>
    <property type="evidence" value="ECO:0007669"/>
    <property type="project" value="UniProtKB-KW"/>
</dbReference>
<gene>
    <name evidence="4" type="ORF">XENTR_v90027651mg</name>
</gene>
<dbReference type="SUPFAM" id="SSF56854">
    <property type="entry name" value="Bcl-2 inhibitors of programmed cell death"/>
    <property type="match status" value="1"/>
</dbReference>
<feature type="region of interest" description="Disordered" evidence="3">
    <location>
        <begin position="370"/>
        <end position="409"/>
    </location>
</feature>
<protein>
    <submittedName>
        <fullName evidence="4">Uncharacterized protein</fullName>
    </submittedName>
</protein>
<evidence type="ECO:0000256" key="2">
    <source>
        <dbReference type="ARBA" id="ARBA00022703"/>
    </source>
</evidence>
<keyword evidence="1" id="KW-0597">Phosphoprotein</keyword>
<evidence type="ECO:0000313" key="4">
    <source>
        <dbReference type="EMBL" id="OCA16974.1"/>
    </source>
</evidence>
<dbReference type="AlphaFoldDB" id="A0A1B8Y234"/>
<feature type="compositionally biased region" description="Basic residues" evidence="3">
    <location>
        <begin position="397"/>
        <end position="409"/>
    </location>
</feature>
<evidence type="ECO:0000256" key="1">
    <source>
        <dbReference type="ARBA" id="ARBA00022553"/>
    </source>
</evidence>
<dbReference type="EMBL" id="KV460543">
    <property type="protein sequence ID" value="OCA16974.1"/>
    <property type="molecule type" value="Genomic_DNA"/>
</dbReference>
<feature type="non-terminal residue" evidence="4">
    <location>
        <position position="1"/>
    </location>
</feature>
<dbReference type="PANTHER" id="PTHR14965">
    <property type="entry name" value="SI:CH73-248E21.1"/>
    <property type="match status" value="1"/>
</dbReference>
<evidence type="ECO:0000256" key="3">
    <source>
        <dbReference type="SAM" id="MobiDB-lite"/>
    </source>
</evidence>
<dbReference type="PANTHER" id="PTHR14965:SF1">
    <property type="entry name" value="APOPTOSIS FACILITATOR BCL-2-LIKE PROTEIN 14"/>
    <property type="match status" value="1"/>
</dbReference>
<keyword evidence="2" id="KW-0053">Apoptosis</keyword>
<proteinExistence type="predicted"/>